<proteinExistence type="predicted"/>
<reference evidence="1" key="1">
    <citation type="submission" date="2007-11" db="EMBL/GenBank/DDBJ databases">
        <authorList>
            <person name="Fulton L."/>
            <person name="Clifton S."/>
            <person name="Fulton B."/>
            <person name="Xu J."/>
            <person name="Minx P."/>
            <person name="Pepin K.H."/>
            <person name="Johnson M."/>
            <person name="Thiruvilangam P."/>
            <person name="Bhonagiri V."/>
            <person name="Nash W.E."/>
            <person name="Mardis E.R."/>
            <person name="Wilson R.K."/>
        </authorList>
    </citation>
    <scope>NUCLEOTIDE SEQUENCE [LARGE SCALE GENOMIC DNA]</scope>
    <source>
        <strain evidence="1">DSM 17241</strain>
    </source>
</reference>
<dbReference type="eggNOG" id="ENOG5033P45">
    <property type="taxonomic scope" value="Bacteria"/>
</dbReference>
<dbReference type="CDD" id="cd00085">
    <property type="entry name" value="HNHc"/>
    <property type="match status" value="1"/>
</dbReference>
<evidence type="ECO:0008006" key="3">
    <source>
        <dbReference type="Google" id="ProtNLM"/>
    </source>
</evidence>
<accession>B0PAM6</accession>
<organism evidence="1 2">
    <name type="scientific">Anaerotruncus colihominis DSM 17241</name>
    <dbReference type="NCBI Taxonomy" id="445972"/>
    <lineage>
        <taxon>Bacteria</taxon>
        <taxon>Bacillati</taxon>
        <taxon>Bacillota</taxon>
        <taxon>Clostridia</taxon>
        <taxon>Eubacteriales</taxon>
        <taxon>Oscillospiraceae</taxon>
        <taxon>Anaerotruncus</taxon>
    </lineage>
</organism>
<dbReference type="Gene3D" id="1.10.30.50">
    <property type="match status" value="1"/>
</dbReference>
<name>B0PAM6_9FIRM</name>
<keyword evidence="2" id="KW-1185">Reference proteome</keyword>
<evidence type="ECO:0000313" key="2">
    <source>
        <dbReference type="Proteomes" id="UP000003803"/>
    </source>
</evidence>
<gene>
    <name evidence="1" type="ORF">ANACOL_01826</name>
</gene>
<dbReference type="Proteomes" id="UP000003803">
    <property type="component" value="Unassembled WGS sequence"/>
</dbReference>
<evidence type="ECO:0000313" key="1">
    <source>
        <dbReference type="EMBL" id="EDS11206.1"/>
    </source>
</evidence>
<dbReference type="EMBL" id="ABGD02000014">
    <property type="protein sequence ID" value="EDS11206.1"/>
    <property type="molecule type" value="Genomic_DNA"/>
</dbReference>
<reference evidence="1" key="2">
    <citation type="submission" date="2013-09" db="EMBL/GenBank/DDBJ databases">
        <title>Draft genome sequence of Anaerotruncus colihominis(DSM 17241).</title>
        <authorList>
            <person name="Sudarsanam P."/>
            <person name="Ley R."/>
            <person name="Guruge J."/>
            <person name="Turnbaugh P.J."/>
            <person name="Mahowald M."/>
            <person name="Liep D."/>
            <person name="Gordon J."/>
        </authorList>
    </citation>
    <scope>NUCLEOTIDE SEQUENCE</scope>
    <source>
        <strain evidence="1">DSM 17241</strain>
    </source>
</reference>
<protein>
    <recommendedName>
        <fullName evidence="3">HNH endonuclease</fullName>
    </recommendedName>
</protein>
<dbReference type="HOGENOM" id="CLU_2366713_0_0_9"/>
<comment type="caution">
    <text evidence="1">The sequence shown here is derived from an EMBL/GenBank/DDBJ whole genome shotgun (WGS) entry which is preliminary data.</text>
</comment>
<dbReference type="InterPro" id="IPR003615">
    <property type="entry name" value="HNH_nuc"/>
</dbReference>
<sequence length="95" mass="10600">MTKACDIAPEVKAQVWDRDGGCCIFCGSPHAAPNMHFVPRSHGGLGIPENIGTGCIRCHSMLDNSGDRTALLAEFEEYLRGFYPDWNIEKLIYRK</sequence>
<dbReference type="AlphaFoldDB" id="B0PAM6"/>
<dbReference type="RefSeq" id="WP_006875121.1">
    <property type="nucleotide sequence ID" value="NZ_DS544183.1"/>
</dbReference>